<evidence type="ECO:0000256" key="5">
    <source>
        <dbReference type="ARBA" id="ARBA00023328"/>
    </source>
</evidence>
<dbReference type="InterPro" id="IPR036987">
    <property type="entry name" value="SRA-YDG_sf"/>
</dbReference>
<dbReference type="InterPro" id="IPR001214">
    <property type="entry name" value="SET_dom"/>
</dbReference>
<dbReference type="PROSITE" id="PS50280">
    <property type="entry name" value="SET"/>
    <property type="match status" value="1"/>
</dbReference>
<dbReference type="InterPro" id="IPR003105">
    <property type="entry name" value="SRA_YDG"/>
</dbReference>
<keyword evidence="11" id="KW-0808">Transferase</keyword>
<dbReference type="Pfam" id="PF02182">
    <property type="entry name" value="SAD_SRA"/>
    <property type="match status" value="1"/>
</dbReference>
<dbReference type="Pfam" id="PF05033">
    <property type="entry name" value="Pre-SET"/>
    <property type="match status" value="1"/>
</dbReference>
<evidence type="ECO:0000259" key="8">
    <source>
        <dbReference type="PROSITE" id="PS50280"/>
    </source>
</evidence>
<evidence type="ECO:0000256" key="2">
    <source>
        <dbReference type="ARBA" id="ARBA00022454"/>
    </source>
</evidence>
<dbReference type="SUPFAM" id="SSF82199">
    <property type="entry name" value="SET domain"/>
    <property type="match status" value="1"/>
</dbReference>
<dbReference type="InterPro" id="IPR007728">
    <property type="entry name" value="Pre-SET_dom"/>
</dbReference>
<evidence type="ECO:0000313" key="11">
    <source>
        <dbReference type="EMBL" id="MED6112928.1"/>
    </source>
</evidence>
<dbReference type="SMART" id="SM00466">
    <property type="entry name" value="SRA"/>
    <property type="match status" value="1"/>
</dbReference>
<comment type="subcellular location">
    <subcellularLocation>
        <location evidence="1">Chromosome</location>
        <location evidence="1">Centromere</location>
    </subcellularLocation>
    <subcellularLocation>
        <location evidence="6">Nucleus</location>
    </subcellularLocation>
</comment>
<feature type="domain" description="SET" evidence="8">
    <location>
        <begin position="627"/>
        <end position="770"/>
    </location>
</feature>
<dbReference type="SUPFAM" id="SSF88697">
    <property type="entry name" value="PUA domain-like"/>
    <property type="match status" value="1"/>
</dbReference>
<evidence type="ECO:0000313" key="12">
    <source>
        <dbReference type="Proteomes" id="UP001341840"/>
    </source>
</evidence>
<dbReference type="Gene3D" id="2.170.270.10">
    <property type="entry name" value="SET domain"/>
    <property type="match status" value="1"/>
</dbReference>
<proteinExistence type="predicted"/>
<evidence type="ECO:0000256" key="6">
    <source>
        <dbReference type="PROSITE-ProRule" id="PRU00358"/>
    </source>
</evidence>
<dbReference type="SMART" id="SM00468">
    <property type="entry name" value="PreSET"/>
    <property type="match status" value="1"/>
</dbReference>
<keyword evidence="2" id="KW-0158">Chromosome</keyword>
<dbReference type="Gene3D" id="2.30.280.10">
    <property type="entry name" value="SRA-YDG"/>
    <property type="match status" value="1"/>
</dbReference>
<dbReference type="SMART" id="SM00317">
    <property type="entry name" value="SET"/>
    <property type="match status" value="1"/>
</dbReference>
<evidence type="ECO:0000256" key="1">
    <source>
        <dbReference type="ARBA" id="ARBA00004584"/>
    </source>
</evidence>
<keyword evidence="3" id="KW-0156">Chromatin regulator</keyword>
<organism evidence="11 12">
    <name type="scientific">Stylosanthes scabra</name>
    <dbReference type="NCBI Taxonomy" id="79078"/>
    <lineage>
        <taxon>Eukaryota</taxon>
        <taxon>Viridiplantae</taxon>
        <taxon>Streptophyta</taxon>
        <taxon>Embryophyta</taxon>
        <taxon>Tracheophyta</taxon>
        <taxon>Spermatophyta</taxon>
        <taxon>Magnoliopsida</taxon>
        <taxon>eudicotyledons</taxon>
        <taxon>Gunneridae</taxon>
        <taxon>Pentapetalae</taxon>
        <taxon>rosids</taxon>
        <taxon>fabids</taxon>
        <taxon>Fabales</taxon>
        <taxon>Fabaceae</taxon>
        <taxon>Papilionoideae</taxon>
        <taxon>50 kb inversion clade</taxon>
        <taxon>dalbergioids sensu lato</taxon>
        <taxon>Dalbergieae</taxon>
        <taxon>Pterocarpus clade</taxon>
        <taxon>Stylosanthes</taxon>
    </lineage>
</organism>
<keyword evidence="12" id="KW-1185">Reference proteome</keyword>
<feature type="region of interest" description="Disordered" evidence="7">
    <location>
        <begin position="278"/>
        <end position="308"/>
    </location>
</feature>
<name>A0ABU6QM64_9FABA</name>
<evidence type="ECO:0000259" key="10">
    <source>
        <dbReference type="PROSITE" id="PS51015"/>
    </source>
</evidence>
<dbReference type="PROSITE" id="PS51015">
    <property type="entry name" value="YDG"/>
    <property type="match status" value="1"/>
</dbReference>
<keyword evidence="4 6" id="KW-0539">Nucleus</keyword>
<feature type="compositionally biased region" description="Low complexity" evidence="7">
    <location>
        <begin position="38"/>
        <end position="47"/>
    </location>
</feature>
<feature type="domain" description="Pre-SET" evidence="9">
    <location>
        <begin position="566"/>
        <end position="624"/>
    </location>
</feature>
<dbReference type="EMBL" id="JASCZI010000672">
    <property type="protein sequence ID" value="MED6112928.1"/>
    <property type="molecule type" value="Genomic_DNA"/>
</dbReference>
<dbReference type="GO" id="GO:0032259">
    <property type="term" value="P:methylation"/>
    <property type="evidence" value="ECO:0007669"/>
    <property type="project" value="UniProtKB-KW"/>
</dbReference>
<dbReference type="PANTHER" id="PTHR45660">
    <property type="entry name" value="HISTONE-LYSINE N-METHYLTRANSFERASE SETMAR"/>
    <property type="match status" value="1"/>
</dbReference>
<sequence length="784" mass="86346">MDSLLSLQTPNNHPPQPQPQPHSPPPGLNPTPLPLPLQPTQTPLLVPKPEPLDDFFSYSQQYPHWFPQQPQPNEFELHAPPFASGSSQEQEDSELYNHFFRVSQLFRTAFSDTLFQNDAVPEPVTPQPQPELQPSLQDSMSHASNSQPEPEPEPEATPEADSRALVAVPPPESLTVAAPANRASKKKELVRVSELSFQEQLHFRGIVRRTRMIYDTIRVLITIEEEKRAAAAAAEKAKKAAAAAAAAAAVSIAAAGAAESTGEYSAAAETTVSVAVPAPESAGEQQSATDIGAGNNPPEAVNNDEAEGKKRLRGDLIAAQMMKKQHLWLNRDKRIVGAIPGIYVGDVFLFRMELCVLGLHGQIQAGIDYLAASMSPNNEPIATSVIISGGYEDDMDQGDVVVYTGQGGQATNSVRQATHQKMESGNLALERSMYHNIEVRVIRGMKYEGAASKSGKIYVYDGLYRITECWFDVGKSGFGVFKYKLVRIEGQAKMGSAILKEAREIRKSGVDFQPMYCLSVDISNGKEKVPVRLFNDIDDIKDPLYFDYGRTTGFPPFVHHQTGTATGCGCVSGCKDECFCSMKNGGEFPYNLQGILVRGKPLIFECGPFCSCPPNCRNRVSQNGMKNRLEVFRSRQTGWGVRSLDLIQAGSFICEYAGVVLTREQAQLLTMNGDVLIYPNRFSERWAEWGDLSPVNPEYQRPSYPSIPPLDFSLDVSTVRNVACYMSHSSSPNVMVQFVLFDHNNLMFPHIMLFAMENIPPMRELSLDYGVADEWTGKLSICNG</sequence>
<keyword evidence="11" id="KW-0489">Methyltransferase</keyword>
<evidence type="ECO:0000256" key="3">
    <source>
        <dbReference type="ARBA" id="ARBA00022853"/>
    </source>
</evidence>
<dbReference type="PROSITE" id="PS51575">
    <property type="entry name" value="SAM_MT43_SUVAR39_2"/>
    <property type="match status" value="1"/>
</dbReference>
<evidence type="ECO:0000259" key="9">
    <source>
        <dbReference type="PROSITE" id="PS50867"/>
    </source>
</evidence>
<keyword evidence="5" id="KW-0137">Centromere</keyword>
<feature type="region of interest" description="Disordered" evidence="7">
    <location>
        <begin position="1"/>
        <end position="90"/>
    </location>
</feature>
<feature type="region of interest" description="Disordered" evidence="7">
    <location>
        <begin position="118"/>
        <end position="162"/>
    </location>
</feature>
<dbReference type="PROSITE" id="PS50867">
    <property type="entry name" value="PRE_SET"/>
    <property type="match status" value="1"/>
</dbReference>
<reference evidence="11 12" key="1">
    <citation type="journal article" date="2023" name="Plants (Basel)">
        <title>Bridging the Gap: Combining Genomics and Transcriptomics Approaches to Understand Stylosanthes scabra, an Orphan Legume from the Brazilian Caatinga.</title>
        <authorList>
            <person name="Ferreira-Neto J.R.C."/>
            <person name="da Silva M.D."/>
            <person name="Binneck E."/>
            <person name="de Melo N.F."/>
            <person name="da Silva R.H."/>
            <person name="de Melo A.L.T.M."/>
            <person name="Pandolfi V."/>
            <person name="Bustamante F.O."/>
            <person name="Brasileiro-Vidal A.C."/>
            <person name="Benko-Iseppon A.M."/>
        </authorList>
    </citation>
    <scope>NUCLEOTIDE SEQUENCE [LARGE SCALE GENOMIC DNA]</scope>
    <source>
        <tissue evidence="11">Leaves</tissue>
    </source>
</reference>
<feature type="compositionally biased region" description="Polar residues" evidence="7">
    <location>
        <begin position="138"/>
        <end position="147"/>
    </location>
</feature>
<dbReference type="Pfam" id="PF00856">
    <property type="entry name" value="SET"/>
    <property type="match status" value="1"/>
</dbReference>
<feature type="domain" description="YDG" evidence="10">
    <location>
        <begin position="337"/>
        <end position="487"/>
    </location>
</feature>
<dbReference type="GO" id="GO:0140999">
    <property type="term" value="F:histone H3K4 trimethyltransferase activity"/>
    <property type="evidence" value="ECO:0007669"/>
    <property type="project" value="UniProtKB-EC"/>
</dbReference>
<dbReference type="InterPro" id="IPR051357">
    <property type="entry name" value="H3K9_HMTase_SUVAR3-9"/>
</dbReference>
<dbReference type="InterPro" id="IPR025794">
    <property type="entry name" value="H3-K9-MeTrfase_plant"/>
</dbReference>
<dbReference type="InterPro" id="IPR015947">
    <property type="entry name" value="PUA-like_sf"/>
</dbReference>
<accession>A0ABU6QM64</accession>
<dbReference type="Proteomes" id="UP001341840">
    <property type="component" value="Unassembled WGS sequence"/>
</dbReference>
<protein>
    <submittedName>
        <fullName evidence="11">Histone-lysine N-methyltransferase member suvh2</fullName>
        <ecNumber evidence="11">2.1.1.354</ecNumber>
    </submittedName>
</protein>
<dbReference type="InterPro" id="IPR046341">
    <property type="entry name" value="SET_dom_sf"/>
</dbReference>
<evidence type="ECO:0000256" key="7">
    <source>
        <dbReference type="SAM" id="MobiDB-lite"/>
    </source>
</evidence>
<comment type="caution">
    <text evidence="11">The sequence shown here is derived from an EMBL/GenBank/DDBJ whole genome shotgun (WGS) entry which is preliminary data.</text>
</comment>
<evidence type="ECO:0000256" key="4">
    <source>
        <dbReference type="ARBA" id="ARBA00023242"/>
    </source>
</evidence>
<dbReference type="PANTHER" id="PTHR45660:SF3">
    <property type="entry name" value="HISTONE-LYSINE N-METHYLTRANSFERASE FAMILY MEMBER SUVH9"/>
    <property type="match status" value="1"/>
</dbReference>
<gene>
    <name evidence="11" type="primary">SUVH2_3</name>
    <name evidence="11" type="ORF">PIB30_066219</name>
</gene>
<feature type="compositionally biased region" description="Pro residues" evidence="7">
    <location>
        <begin position="12"/>
        <end position="37"/>
    </location>
</feature>
<dbReference type="EC" id="2.1.1.354" evidence="11"/>